<evidence type="ECO:0000256" key="4">
    <source>
        <dbReference type="ARBA" id="ARBA00022989"/>
    </source>
</evidence>
<dbReference type="PROSITE" id="PS50850">
    <property type="entry name" value="MFS"/>
    <property type="match status" value="1"/>
</dbReference>
<evidence type="ECO:0000256" key="3">
    <source>
        <dbReference type="ARBA" id="ARBA00022692"/>
    </source>
</evidence>
<dbReference type="InterPro" id="IPR020846">
    <property type="entry name" value="MFS_dom"/>
</dbReference>
<dbReference type="InterPro" id="IPR011701">
    <property type="entry name" value="MFS"/>
</dbReference>
<dbReference type="GO" id="GO:0005886">
    <property type="term" value="C:plasma membrane"/>
    <property type="evidence" value="ECO:0007669"/>
    <property type="project" value="UniProtKB-SubCell"/>
</dbReference>
<keyword evidence="9" id="KW-1185">Reference proteome</keyword>
<feature type="transmembrane region" description="Helical" evidence="6">
    <location>
        <begin position="65"/>
        <end position="85"/>
    </location>
</feature>
<comment type="subcellular location">
    <subcellularLocation>
        <location evidence="1">Cell membrane</location>
        <topology evidence="1">Multi-pass membrane protein</topology>
    </subcellularLocation>
</comment>
<dbReference type="Proteomes" id="UP000430692">
    <property type="component" value="Unassembled WGS sequence"/>
</dbReference>
<accession>A0A6I4VQ62</accession>
<evidence type="ECO:0000256" key="5">
    <source>
        <dbReference type="ARBA" id="ARBA00023136"/>
    </source>
</evidence>
<dbReference type="InterPro" id="IPR036259">
    <property type="entry name" value="MFS_trans_sf"/>
</dbReference>
<dbReference type="PANTHER" id="PTHR43683">
    <property type="entry name" value="MULTIDRUG EFFLUX PROTEIN YFMO"/>
    <property type="match status" value="1"/>
</dbReference>
<feature type="domain" description="Major facilitator superfamily (MFS) profile" evidence="7">
    <location>
        <begin position="27"/>
        <end position="115"/>
    </location>
</feature>
<dbReference type="Pfam" id="PF07690">
    <property type="entry name" value="MFS_1"/>
    <property type="match status" value="1"/>
</dbReference>
<evidence type="ECO:0000313" key="8">
    <source>
        <dbReference type="EMBL" id="MXQ52521.1"/>
    </source>
</evidence>
<evidence type="ECO:0000256" key="1">
    <source>
        <dbReference type="ARBA" id="ARBA00004651"/>
    </source>
</evidence>
<gene>
    <name evidence="8" type="ORF">GSM42_01880</name>
</gene>
<evidence type="ECO:0000259" key="7">
    <source>
        <dbReference type="PROSITE" id="PS50850"/>
    </source>
</evidence>
<keyword evidence="3 6" id="KW-0812">Transmembrane</keyword>
<dbReference type="SUPFAM" id="SSF103473">
    <property type="entry name" value="MFS general substrate transporter"/>
    <property type="match status" value="1"/>
</dbReference>
<comment type="caution">
    <text evidence="8">The sequence shown here is derived from an EMBL/GenBank/DDBJ whole genome shotgun (WGS) entry which is preliminary data.</text>
</comment>
<sequence length="115" mass="12378">METTKKIVAVAEEPPHSLKTIFKQPKPAWAVAFACMVAFMGLGLVDPILPAIGEQLHATPSQVSLLFTSYMLVTDVMMLITGWLSSRIGPKATLLVGLFVIILFSLLGVVIGLLL</sequence>
<proteinExistence type="predicted"/>
<evidence type="ECO:0000256" key="2">
    <source>
        <dbReference type="ARBA" id="ARBA00022448"/>
    </source>
</evidence>
<dbReference type="Gene3D" id="1.20.1250.20">
    <property type="entry name" value="MFS general substrate transporter like domains"/>
    <property type="match status" value="1"/>
</dbReference>
<dbReference type="InterPro" id="IPR053200">
    <property type="entry name" value="YfmO-like"/>
</dbReference>
<protein>
    <submittedName>
        <fullName evidence="8">MFS transporter</fullName>
    </submittedName>
</protein>
<evidence type="ECO:0000256" key="6">
    <source>
        <dbReference type="SAM" id="Phobius"/>
    </source>
</evidence>
<reference evidence="8 9" key="1">
    <citation type="submission" date="2019-12" db="EMBL/GenBank/DDBJ databases">
        <title>Whole-genome analyses of novel actinobacteria.</title>
        <authorList>
            <person name="Sahin N."/>
            <person name="Saygin H."/>
        </authorList>
    </citation>
    <scope>NUCLEOTIDE SEQUENCE [LARGE SCALE GENOMIC DNA]</scope>
    <source>
        <strain evidence="8 9">KC615</strain>
    </source>
</reference>
<keyword evidence="2" id="KW-0813">Transport</keyword>
<feature type="transmembrane region" description="Helical" evidence="6">
    <location>
        <begin position="28"/>
        <end position="45"/>
    </location>
</feature>
<feature type="transmembrane region" description="Helical" evidence="6">
    <location>
        <begin position="92"/>
        <end position="114"/>
    </location>
</feature>
<dbReference type="GO" id="GO:0022857">
    <property type="term" value="F:transmembrane transporter activity"/>
    <property type="evidence" value="ECO:0007669"/>
    <property type="project" value="InterPro"/>
</dbReference>
<dbReference type="AlphaFoldDB" id="A0A6I4VQ62"/>
<name>A0A6I4VQ62_9BACL</name>
<dbReference type="PANTHER" id="PTHR43683:SF1">
    <property type="entry name" value="MULTIDRUG EFFLUX PROTEIN YFMO"/>
    <property type="match status" value="1"/>
</dbReference>
<keyword evidence="4 6" id="KW-1133">Transmembrane helix</keyword>
<dbReference type="EMBL" id="WUUL01000001">
    <property type="protein sequence ID" value="MXQ52521.1"/>
    <property type="molecule type" value="Genomic_DNA"/>
</dbReference>
<evidence type="ECO:0000313" key="9">
    <source>
        <dbReference type="Proteomes" id="UP000430692"/>
    </source>
</evidence>
<keyword evidence="5 6" id="KW-0472">Membrane</keyword>
<organism evidence="8 9">
    <name type="scientific">Shimazuella alba</name>
    <dbReference type="NCBI Taxonomy" id="2690964"/>
    <lineage>
        <taxon>Bacteria</taxon>
        <taxon>Bacillati</taxon>
        <taxon>Bacillota</taxon>
        <taxon>Bacilli</taxon>
        <taxon>Bacillales</taxon>
        <taxon>Thermoactinomycetaceae</taxon>
        <taxon>Shimazuella</taxon>
    </lineage>
</organism>